<dbReference type="AlphaFoldDB" id="A0A3B4GZ18"/>
<accession>A0A3B4GZ18</accession>
<dbReference type="Ensembl" id="ENSPNYT00000028106.1">
    <property type="protein sequence ID" value="ENSPNYP00000027439.1"/>
    <property type="gene ID" value="ENSPNYG00000020662.1"/>
</dbReference>
<sequence>GERLLDEKMISFGQREVNSPEECDYLLVFCPTVSRVGTDITDALSNLPFDLVASVLTGSKPVILVVMHHTINPHSVVSKSQRQVNNGNVHLTVDCLFYEDKLLNCKLNDNLEDTLSKLFKLSVCQVTISHTDLVLHLYAMTELCAVIFLKSVIMTSFCLSFYSSDDFVV</sequence>
<reference evidence="1" key="1">
    <citation type="submission" date="2023-09" db="UniProtKB">
        <authorList>
            <consortium name="Ensembl"/>
        </authorList>
    </citation>
    <scope>IDENTIFICATION</scope>
</reference>
<evidence type="ECO:0000313" key="1">
    <source>
        <dbReference type="Ensembl" id="ENSPNYP00000027439.1"/>
    </source>
</evidence>
<dbReference type="GeneTree" id="ENSGT00940000164220"/>
<dbReference type="PANTHER" id="PTHR34488:SF1">
    <property type="entry name" value="SI:CH211-245H14.1-RELATED"/>
    <property type="match status" value="1"/>
</dbReference>
<protein>
    <submittedName>
        <fullName evidence="1">Uncharacterized protein</fullName>
    </submittedName>
</protein>
<proteinExistence type="predicted"/>
<organism evidence="1">
    <name type="scientific">Pundamilia nyererei</name>
    <dbReference type="NCBI Taxonomy" id="303518"/>
    <lineage>
        <taxon>Eukaryota</taxon>
        <taxon>Metazoa</taxon>
        <taxon>Chordata</taxon>
        <taxon>Craniata</taxon>
        <taxon>Vertebrata</taxon>
        <taxon>Euteleostomi</taxon>
        <taxon>Actinopterygii</taxon>
        <taxon>Neopterygii</taxon>
        <taxon>Teleostei</taxon>
        <taxon>Neoteleostei</taxon>
        <taxon>Acanthomorphata</taxon>
        <taxon>Ovalentaria</taxon>
        <taxon>Cichlomorphae</taxon>
        <taxon>Cichliformes</taxon>
        <taxon>Cichlidae</taxon>
        <taxon>African cichlids</taxon>
        <taxon>Pseudocrenilabrinae</taxon>
        <taxon>Haplochromini</taxon>
        <taxon>Pundamilia</taxon>
    </lineage>
</organism>
<dbReference type="PANTHER" id="PTHR34488">
    <property type="entry name" value="SI:CH211-245H14.1-RELATED"/>
    <property type="match status" value="1"/>
</dbReference>
<name>A0A3B4GZ18_9CICH</name>